<dbReference type="HAMAP" id="MF_01215">
    <property type="entry name" value="OMPdecase_type2"/>
    <property type="match status" value="1"/>
</dbReference>
<dbReference type="InterPro" id="IPR011060">
    <property type="entry name" value="RibuloseP-bd_barrel"/>
</dbReference>
<dbReference type="Gene3D" id="3.20.20.70">
    <property type="entry name" value="Aldolase class I"/>
    <property type="match status" value="1"/>
</dbReference>
<comment type="catalytic activity">
    <reaction evidence="6 7">
        <text>orotidine 5'-phosphate + H(+) = UMP + CO2</text>
        <dbReference type="Rhea" id="RHEA:11596"/>
        <dbReference type="ChEBI" id="CHEBI:15378"/>
        <dbReference type="ChEBI" id="CHEBI:16526"/>
        <dbReference type="ChEBI" id="CHEBI:57538"/>
        <dbReference type="ChEBI" id="CHEBI:57865"/>
        <dbReference type="EC" id="4.1.1.23"/>
    </reaction>
</comment>
<sequence length="278" mass="28037">MTAPFGARLHAAMAARGPLCAGIDPHAALLAEWGLPDTVSGLERFALTATEALAPHVAALKPQSAFFERFGSAGVAVLERVLATAREAGTLSVLDVKRGDIGSTAQGYADAYLDPASPLAADAMTASPYLGVGSLGPVVETARRHGGGVFVLALTSNPEAPLFQQARTAEGTTVAGAVLDALRGLNAGEQPLGSFGAVVGATIGETGEDLDVGGPLLVPGLGAQGGTPEDVRRIFGRSVELVLASSSREILRAGPDAGALRDAALRTAEGLAALRGTR</sequence>
<keyword evidence="3 7" id="KW-0210">Decarboxylase</keyword>
<proteinExistence type="inferred from homology"/>
<organism evidence="9 10">
    <name type="scientific">Nocardioides scoriae</name>
    <dbReference type="NCBI Taxonomy" id="642780"/>
    <lineage>
        <taxon>Bacteria</taxon>
        <taxon>Bacillati</taxon>
        <taxon>Actinomycetota</taxon>
        <taxon>Actinomycetes</taxon>
        <taxon>Propionibacteriales</taxon>
        <taxon>Nocardioidaceae</taxon>
        <taxon>Nocardioides</taxon>
    </lineage>
</organism>
<evidence type="ECO:0000313" key="9">
    <source>
        <dbReference type="EMBL" id="SDS14010.1"/>
    </source>
</evidence>
<dbReference type="SUPFAM" id="SSF51366">
    <property type="entry name" value="Ribulose-phoshate binding barrel"/>
    <property type="match status" value="1"/>
</dbReference>
<dbReference type="RefSeq" id="WP_091727258.1">
    <property type="nucleotide sequence ID" value="NZ_LT629757.1"/>
</dbReference>
<comment type="pathway">
    <text evidence="1 7">Pyrimidine metabolism; UMP biosynthesis via de novo pathway; UMP from orotate: step 2/2.</text>
</comment>
<dbReference type="OrthoDB" id="9808470at2"/>
<dbReference type="EMBL" id="LT629757">
    <property type="protein sequence ID" value="SDS14010.1"/>
    <property type="molecule type" value="Genomic_DNA"/>
</dbReference>
<keyword evidence="10" id="KW-1185">Reference proteome</keyword>
<dbReference type="InterPro" id="IPR013785">
    <property type="entry name" value="Aldolase_TIM"/>
</dbReference>
<dbReference type="PANTHER" id="PTHR43375:SF1">
    <property type="entry name" value="OROTIDINE 5'-PHOSPHATE DECARBOXYLASE"/>
    <property type="match status" value="1"/>
</dbReference>
<dbReference type="CDD" id="cd04725">
    <property type="entry name" value="OMP_decarboxylase_like"/>
    <property type="match status" value="1"/>
</dbReference>
<evidence type="ECO:0000256" key="7">
    <source>
        <dbReference type="HAMAP-Rule" id="MF_01215"/>
    </source>
</evidence>
<evidence type="ECO:0000256" key="2">
    <source>
        <dbReference type="ARBA" id="ARBA00008847"/>
    </source>
</evidence>
<dbReference type="Proteomes" id="UP000198859">
    <property type="component" value="Chromosome I"/>
</dbReference>
<dbReference type="EC" id="4.1.1.23" evidence="7"/>
<dbReference type="SMART" id="SM00934">
    <property type="entry name" value="OMPdecase"/>
    <property type="match status" value="1"/>
</dbReference>
<dbReference type="Pfam" id="PF00215">
    <property type="entry name" value="OMPdecase"/>
    <property type="match status" value="1"/>
</dbReference>
<evidence type="ECO:0000256" key="1">
    <source>
        <dbReference type="ARBA" id="ARBA00004861"/>
    </source>
</evidence>
<protein>
    <recommendedName>
        <fullName evidence="7">Orotidine 5'-phosphate decarboxylase</fullName>
        <ecNumber evidence="7">4.1.1.23</ecNumber>
    </recommendedName>
    <alternativeName>
        <fullName evidence="7">OMP decarboxylase</fullName>
        <shortName evidence="7">OMPDCase</shortName>
        <shortName evidence="7">OMPdecase</shortName>
    </alternativeName>
</protein>
<feature type="domain" description="Orotidine 5'-phosphate decarboxylase" evidence="8">
    <location>
        <begin position="18"/>
        <end position="263"/>
    </location>
</feature>
<gene>
    <name evidence="7" type="primary">pyrF</name>
    <name evidence="9" type="ORF">SAMN04488570_1219</name>
</gene>
<evidence type="ECO:0000256" key="6">
    <source>
        <dbReference type="ARBA" id="ARBA00049157"/>
    </source>
</evidence>
<feature type="active site" description="Proton donor" evidence="7">
    <location>
        <position position="97"/>
    </location>
</feature>
<dbReference type="GO" id="GO:0006207">
    <property type="term" value="P:'de novo' pyrimidine nucleobase biosynthetic process"/>
    <property type="evidence" value="ECO:0007669"/>
    <property type="project" value="InterPro"/>
</dbReference>
<dbReference type="AlphaFoldDB" id="A0A1H1PS75"/>
<dbReference type="InterPro" id="IPR011995">
    <property type="entry name" value="OMPdecase_type-2"/>
</dbReference>
<evidence type="ECO:0000256" key="3">
    <source>
        <dbReference type="ARBA" id="ARBA00022793"/>
    </source>
</evidence>
<dbReference type="STRING" id="642780.SAMN04488570_1219"/>
<dbReference type="GO" id="GO:0044205">
    <property type="term" value="P:'de novo' UMP biosynthetic process"/>
    <property type="evidence" value="ECO:0007669"/>
    <property type="project" value="UniProtKB-UniRule"/>
</dbReference>
<evidence type="ECO:0000313" key="10">
    <source>
        <dbReference type="Proteomes" id="UP000198859"/>
    </source>
</evidence>
<reference evidence="10" key="1">
    <citation type="submission" date="2016-10" db="EMBL/GenBank/DDBJ databases">
        <authorList>
            <person name="Varghese N."/>
            <person name="Submissions S."/>
        </authorList>
    </citation>
    <scope>NUCLEOTIDE SEQUENCE [LARGE SCALE GENOMIC DNA]</scope>
    <source>
        <strain evidence="10">DSM 22127</strain>
    </source>
</reference>
<keyword evidence="4 7" id="KW-0665">Pyrimidine biosynthesis</keyword>
<dbReference type="PANTHER" id="PTHR43375">
    <property type="entry name" value="OROTIDINE 5'-PHOSPHATE DECARBOXYLASE"/>
    <property type="match status" value="1"/>
</dbReference>
<keyword evidence="5 7" id="KW-0456">Lyase</keyword>
<accession>A0A1H1PS75</accession>
<dbReference type="InterPro" id="IPR001754">
    <property type="entry name" value="OMPdeCOase_dom"/>
</dbReference>
<evidence type="ECO:0000259" key="8">
    <source>
        <dbReference type="SMART" id="SM00934"/>
    </source>
</evidence>
<name>A0A1H1PS75_9ACTN</name>
<comment type="similarity">
    <text evidence="2 7">Belongs to the OMP decarboxylase family. Type 2 subfamily.</text>
</comment>
<evidence type="ECO:0000256" key="5">
    <source>
        <dbReference type="ARBA" id="ARBA00023239"/>
    </source>
</evidence>
<dbReference type="NCBIfam" id="TIGR02127">
    <property type="entry name" value="pyrF_sub2"/>
    <property type="match status" value="1"/>
</dbReference>
<dbReference type="UniPathway" id="UPA00070">
    <property type="reaction ID" value="UER00120"/>
</dbReference>
<dbReference type="GO" id="GO:0004590">
    <property type="term" value="F:orotidine-5'-phosphate decarboxylase activity"/>
    <property type="evidence" value="ECO:0007669"/>
    <property type="project" value="UniProtKB-UniRule"/>
</dbReference>
<evidence type="ECO:0000256" key="4">
    <source>
        <dbReference type="ARBA" id="ARBA00022975"/>
    </source>
</evidence>